<dbReference type="AlphaFoldDB" id="A0A1I8P184"/>
<protein>
    <recommendedName>
        <fullName evidence="1">DUF4781 domain-containing protein</fullName>
    </recommendedName>
</protein>
<dbReference type="PANTHER" id="PTHR21115">
    <property type="entry name" value="GH06117P-RELATED"/>
    <property type="match status" value="1"/>
</dbReference>
<dbReference type="Pfam" id="PF16013">
    <property type="entry name" value="DUF4781"/>
    <property type="match status" value="1"/>
</dbReference>
<dbReference type="PANTHER" id="PTHR21115:SF0">
    <property type="entry name" value="GH06117P-RELATED"/>
    <property type="match status" value="1"/>
</dbReference>
<dbReference type="InterPro" id="IPR031962">
    <property type="entry name" value="DUF4781"/>
</dbReference>
<dbReference type="STRING" id="35570.A0A1I8P184"/>
<proteinExistence type="predicted"/>
<reference evidence="3" key="1">
    <citation type="submission" date="2015-05" db="EMBL/GenBank/DDBJ databases">
        <authorList>
            <person name="Wilson R.K."/>
            <person name="Warren W.C."/>
            <person name="Olafson P."/>
        </authorList>
    </citation>
    <scope>NUCLEOTIDE SEQUENCE [LARGE SCALE GENOMIC DNA]</scope>
    <source>
        <strain evidence="3">USDA</strain>
    </source>
</reference>
<dbReference type="EnsemblMetazoa" id="SCAU003930-RB">
    <property type="protein sequence ID" value="SCAU003930-PB"/>
    <property type="gene ID" value="SCAU003930"/>
</dbReference>
<organism evidence="2 3">
    <name type="scientific">Stomoxys calcitrans</name>
    <name type="common">Stable fly</name>
    <name type="synonym">Conops calcitrans</name>
    <dbReference type="NCBI Taxonomy" id="35570"/>
    <lineage>
        <taxon>Eukaryota</taxon>
        <taxon>Metazoa</taxon>
        <taxon>Ecdysozoa</taxon>
        <taxon>Arthropoda</taxon>
        <taxon>Hexapoda</taxon>
        <taxon>Insecta</taxon>
        <taxon>Pterygota</taxon>
        <taxon>Neoptera</taxon>
        <taxon>Endopterygota</taxon>
        <taxon>Diptera</taxon>
        <taxon>Brachycera</taxon>
        <taxon>Muscomorpha</taxon>
        <taxon>Muscoidea</taxon>
        <taxon>Muscidae</taxon>
        <taxon>Stomoxys</taxon>
    </lineage>
</organism>
<accession>A0A1I8P184</accession>
<keyword evidence="3" id="KW-1185">Reference proteome</keyword>
<dbReference type="VEuPathDB" id="VectorBase:SCAU003930"/>
<dbReference type="Proteomes" id="UP000095300">
    <property type="component" value="Unassembled WGS sequence"/>
</dbReference>
<dbReference type="EnsemblMetazoa" id="SCAU003930-RC">
    <property type="protein sequence ID" value="SCAU003930-PC"/>
    <property type="gene ID" value="SCAU003930"/>
</dbReference>
<evidence type="ECO:0000313" key="2">
    <source>
        <dbReference type="EnsemblMetazoa" id="SCAU003930-PB"/>
    </source>
</evidence>
<evidence type="ECO:0000259" key="1">
    <source>
        <dbReference type="Pfam" id="PF16013"/>
    </source>
</evidence>
<dbReference type="OrthoDB" id="6512497at2759"/>
<dbReference type="KEGG" id="scac:106086753"/>
<reference evidence="2" key="2">
    <citation type="submission" date="2020-05" db="UniProtKB">
        <authorList>
            <consortium name="EnsemblMetazoa"/>
        </authorList>
    </citation>
    <scope>IDENTIFICATION</scope>
    <source>
        <strain evidence="2">USDA</strain>
    </source>
</reference>
<gene>
    <name evidence="2" type="primary">106086753</name>
</gene>
<name>A0A1I8P184_STOCA</name>
<evidence type="ECO:0000313" key="3">
    <source>
        <dbReference type="Proteomes" id="UP000095300"/>
    </source>
</evidence>
<feature type="domain" description="DUF4781" evidence="1">
    <location>
        <begin position="134"/>
        <end position="367"/>
    </location>
</feature>
<sequence>MEKPKGDQVLNFNNNEVPIALRAVEEVQQDLAATCTLQSQIVWDILGPDQGDILVKKLEHMFPEDTKVYKNKPDVRKARRHNANIKEIRAKLFHNIWQQRKYTNGVLLHSIIYVIVTPDTDLEKAKLSHNYTIHPVFRTRRCLNSNNSAGCCMIFIDEQSRIYQNWSDFMENNQMPIGTMVAPVNGCYGLDKNGKVLLQCSLTPAYYKQSLAKMDTLVSAASMVGQATTLIHPAFSALTIASKSFETIRDYQKRADNVAHATESQMSANLNLGGNVICLTSLVATFGAYMAVSNNCAMSFTAGMSIQAINSAAALINCTKLILTTYDIFTRYFIDEQNLDFGDIMAFGSSLLLLTNSINNVAITSQLGKVGGNALRNLLQSKIKAGLSLIAGEMVRFAEQSGGSCDLIRLVNDIPYGEVLRTIHTIYRNLKQNGFLTTISAVGMMTLEVGPGLSLQVNDKEITQLDINELTKVFGSKFVKHIGDASNLVDVLNGMGLYFSEAIIQLLFKQTHQFIDVCVDAIEKDQNIFITSEMVLYKMFSFVVKNYKDLSLDYLYGRRDDLIDGVRQYFESLNPNISSDINNNIEYKCNVCGGYYNLAKI</sequence>